<evidence type="ECO:0000313" key="3">
    <source>
        <dbReference type="Proteomes" id="UP000002035"/>
    </source>
</evidence>
<sequence>MPSSASDKRQVYEPTNAKGVSRGDGINEQGSWAQPDVPIWHHLYMYIWPMYSMYHISCTTAECNFDLQGSCMGGPYTSAYKLCLVCKYYVGSHIYAYKR</sequence>
<dbReference type="EMBL" id="DS995704">
    <property type="protein sequence ID" value="EEQ31793.1"/>
    <property type="molecule type" value="Genomic_DNA"/>
</dbReference>
<name>C5FNU0_ARTOC</name>
<dbReference type="AlphaFoldDB" id="C5FNU0"/>
<keyword evidence="3" id="KW-1185">Reference proteome</keyword>
<dbReference type="HOGENOM" id="CLU_2319871_0_0_1"/>
<reference evidence="3" key="1">
    <citation type="journal article" date="2012" name="MBio">
        <title>Comparative genome analysis of Trichophyton rubrum and related dermatophytes reveals candidate genes involved in infection.</title>
        <authorList>
            <person name="Martinez D.A."/>
            <person name="Oliver B.G."/>
            <person name="Graeser Y."/>
            <person name="Goldberg J.M."/>
            <person name="Li W."/>
            <person name="Martinez-Rossi N.M."/>
            <person name="Monod M."/>
            <person name="Shelest E."/>
            <person name="Barton R.C."/>
            <person name="Birch E."/>
            <person name="Brakhage A.A."/>
            <person name="Chen Z."/>
            <person name="Gurr S.J."/>
            <person name="Heiman D."/>
            <person name="Heitman J."/>
            <person name="Kosti I."/>
            <person name="Rossi A."/>
            <person name="Saif S."/>
            <person name="Samalova M."/>
            <person name="Saunders C.W."/>
            <person name="Shea T."/>
            <person name="Summerbell R.C."/>
            <person name="Xu J."/>
            <person name="Young S."/>
            <person name="Zeng Q."/>
            <person name="Birren B.W."/>
            <person name="Cuomo C.A."/>
            <person name="White T.C."/>
        </authorList>
    </citation>
    <scope>NUCLEOTIDE SEQUENCE [LARGE SCALE GENOMIC DNA]</scope>
    <source>
        <strain evidence="3">ATCC MYA-4605 / CBS 113480</strain>
    </source>
</reference>
<evidence type="ECO:0000256" key="1">
    <source>
        <dbReference type="SAM" id="MobiDB-lite"/>
    </source>
</evidence>
<organism evidence="2 3">
    <name type="scientific">Arthroderma otae (strain ATCC MYA-4605 / CBS 113480)</name>
    <name type="common">Microsporum canis</name>
    <dbReference type="NCBI Taxonomy" id="554155"/>
    <lineage>
        <taxon>Eukaryota</taxon>
        <taxon>Fungi</taxon>
        <taxon>Dikarya</taxon>
        <taxon>Ascomycota</taxon>
        <taxon>Pezizomycotina</taxon>
        <taxon>Eurotiomycetes</taxon>
        <taxon>Eurotiomycetidae</taxon>
        <taxon>Onygenales</taxon>
        <taxon>Arthrodermataceae</taxon>
        <taxon>Microsporum</taxon>
    </lineage>
</organism>
<feature type="compositionally biased region" description="Basic and acidic residues" evidence="1">
    <location>
        <begin position="1"/>
        <end position="11"/>
    </location>
</feature>
<dbReference type="Proteomes" id="UP000002035">
    <property type="component" value="Unassembled WGS sequence"/>
</dbReference>
<dbReference type="RefSeq" id="XP_002846875.1">
    <property type="nucleotide sequence ID" value="XM_002846829.1"/>
</dbReference>
<feature type="region of interest" description="Disordered" evidence="1">
    <location>
        <begin position="1"/>
        <end position="30"/>
    </location>
</feature>
<evidence type="ECO:0000313" key="2">
    <source>
        <dbReference type="EMBL" id="EEQ31793.1"/>
    </source>
</evidence>
<accession>C5FNU0</accession>
<gene>
    <name evidence="2" type="ORF">MCYG_04612</name>
</gene>
<proteinExistence type="predicted"/>
<protein>
    <submittedName>
        <fullName evidence="2">Uncharacterized protein</fullName>
    </submittedName>
</protein>
<dbReference type="VEuPathDB" id="FungiDB:MCYG_04612"/>
<dbReference type="GeneID" id="9229990"/>